<gene>
    <name evidence="3" type="ORF">QGM71_10630</name>
</gene>
<dbReference type="GO" id="GO:0005524">
    <property type="term" value="F:ATP binding"/>
    <property type="evidence" value="ECO:0007669"/>
    <property type="project" value="UniProtKB-KW"/>
</dbReference>
<reference evidence="3 4" key="1">
    <citation type="journal article" date="2024" name="Int. J. Syst. Evol. Microbiol.">
        <title>Virgibacillus tibetensis sp. nov., isolated from salt lake on the Tibetan Plateau of China.</title>
        <authorList>
            <person name="Phurbu D."/>
            <person name="Liu Z.-X."/>
            <person name="Wang R."/>
            <person name="Zheng Y.-Y."/>
            <person name="Liu H.-C."/>
            <person name="Zhou Y.-G."/>
            <person name="Yu Y.-J."/>
            <person name="Li A.-H."/>
        </authorList>
    </citation>
    <scope>NUCLEOTIDE SEQUENCE [LARGE SCALE GENOMIC DNA]</scope>
    <source>
        <strain evidence="3 4">C22-A2</strain>
    </source>
</reference>
<dbReference type="InterPro" id="IPR005135">
    <property type="entry name" value="Endo/exonuclease/phosphatase"/>
</dbReference>
<dbReference type="PANTHER" id="PTHR14859:SF15">
    <property type="entry name" value="ENDONUCLEASE_EXONUCLEASE_PHOSPHATASE DOMAIN-CONTAINING PROTEIN"/>
    <property type="match status" value="1"/>
</dbReference>
<accession>A0ABU6KGD1</accession>
<evidence type="ECO:0000256" key="1">
    <source>
        <dbReference type="SAM" id="SignalP"/>
    </source>
</evidence>
<keyword evidence="1" id="KW-0732">Signal</keyword>
<dbReference type="EMBL" id="JARZFX010000004">
    <property type="protein sequence ID" value="MEC5423945.1"/>
    <property type="molecule type" value="Genomic_DNA"/>
</dbReference>
<keyword evidence="3" id="KW-0547">Nucleotide-binding</keyword>
<dbReference type="PANTHER" id="PTHR14859">
    <property type="entry name" value="CALCOFLUOR WHITE HYPERSENSITIVE PROTEIN PRECURSOR"/>
    <property type="match status" value="1"/>
</dbReference>
<dbReference type="Gene3D" id="3.60.10.10">
    <property type="entry name" value="Endonuclease/exonuclease/phosphatase"/>
    <property type="match status" value="1"/>
</dbReference>
<dbReference type="SUPFAM" id="SSF56219">
    <property type="entry name" value="DNase I-like"/>
    <property type="match status" value="1"/>
</dbReference>
<dbReference type="Proteomes" id="UP001335737">
    <property type="component" value="Unassembled WGS sequence"/>
</dbReference>
<dbReference type="GO" id="GO:0004519">
    <property type="term" value="F:endonuclease activity"/>
    <property type="evidence" value="ECO:0007669"/>
    <property type="project" value="UniProtKB-KW"/>
</dbReference>
<feature type="domain" description="Endonuclease/exonuclease/phosphatase" evidence="2">
    <location>
        <begin position="39"/>
        <end position="271"/>
    </location>
</feature>
<keyword evidence="3" id="KW-0255">Endonuclease</keyword>
<comment type="caution">
    <text evidence="3">The sequence shown here is derived from an EMBL/GenBank/DDBJ whole genome shotgun (WGS) entry which is preliminary data.</text>
</comment>
<keyword evidence="3" id="KW-0067">ATP-binding</keyword>
<evidence type="ECO:0000313" key="4">
    <source>
        <dbReference type="Proteomes" id="UP001335737"/>
    </source>
</evidence>
<dbReference type="InterPro" id="IPR036691">
    <property type="entry name" value="Endo/exonu/phosph_ase_sf"/>
</dbReference>
<dbReference type="InterPro" id="IPR051916">
    <property type="entry name" value="GPI-anchor_lipid_remodeler"/>
</dbReference>
<evidence type="ECO:0000259" key="2">
    <source>
        <dbReference type="Pfam" id="PF03372"/>
    </source>
</evidence>
<dbReference type="RefSeq" id="WP_327607513.1">
    <property type="nucleotide sequence ID" value="NZ_JARZFX010000004.1"/>
</dbReference>
<organism evidence="3 4">
    <name type="scientific">Virgibacillus tibetensis</name>
    <dbReference type="NCBI Taxonomy" id="3042313"/>
    <lineage>
        <taxon>Bacteria</taxon>
        <taxon>Bacillati</taxon>
        <taxon>Bacillota</taxon>
        <taxon>Bacilli</taxon>
        <taxon>Bacillales</taxon>
        <taxon>Bacillaceae</taxon>
        <taxon>Virgibacillus</taxon>
    </lineage>
</organism>
<keyword evidence="3" id="KW-0540">Nuclease</keyword>
<name>A0ABU6KGD1_9BACI</name>
<feature type="signal peptide" evidence="1">
    <location>
        <begin position="1"/>
        <end position="24"/>
    </location>
</feature>
<feature type="chain" id="PRO_5046119363" evidence="1">
    <location>
        <begin position="25"/>
        <end position="284"/>
    </location>
</feature>
<keyword evidence="4" id="KW-1185">Reference proteome</keyword>
<protein>
    <submittedName>
        <fullName evidence="3">Endonuclease/exonuclease/phosphatase family protein</fullName>
    </submittedName>
</protein>
<proteinExistence type="predicted"/>
<evidence type="ECO:0000313" key="3">
    <source>
        <dbReference type="EMBL" id="MEC5423945.1"/>
    </source>
</evidence>
<dbReference type="Pfam" id="PF03372">
    <property type="entry name" value="Exo_endo_phos"/>
    <property type="match status" value="1"/>
</dbReference>
<keyword evidence="3" id="KW-0378">Hydrolase</keyword>
<sequence length="284" mass="31459">MKTRLIALFTVLLMALISPLAVNAENSPDTHQDIELKVMSYNIAAGGAGSNGYDIDGIAKTIEDSKADVIGLQEVDVHWGARSNFDNQVEYLAEKLGMHAFFAPIYNNAPLTEGEPRRQYGLAVLSKYPIIEAVNYEITRLSTQDAEPVPSLTPGFPGVLINVKGIHVPFYVTHLDYRGDPYIREMQIEDMLSIISHQENAILVGDMNARPDAPELQPLFNRFQDAWAAAGNGDGYTFPETSPDRRIDYILLSPDRNISDTQVIDSTASDHLPITTEVLLTREK</sequence>